<dbReference type="Proteomes" id="UP000291213">
    <property type="component" value="Unassembled WGS sequence"/>
</dbReference>
<organism evidence="1 2">
    <name type="scientific">Aeropyrum pernix</name>
    <dbReference type="NCBI Taxonomy" id="56636"/>
    <lineage>
        <taxon>Archaea</taxon>
        <taxon>Thermoproteota</taxon>
        <taxon>Thermoprotei</taxon>
        <taxon>Desulfurococcales</taxon>
        <taxon>Desulfurococcaceae</taxon>
        <taxon>Aeropyrum</taxon>
    </lineage>
</organism>
<evidence type="ECO:0000313" key="1">
    <source>
        <dbReference type="EMBL" id="GBF08637.1"/>
    </source>
</evidence>
<gene>
    <name evidence="1" type="ORF">apy_03620</name>
</gene>
<protein>
    <submittedName>
        <fullName evidence="1">Uncharacterized protein</fullName>
    </submittedName>
</protein>
<accession>A0A401H876</accession>
<dbReference type="EMBL" id="BDMD01000015">
    <property type="protein sequence ID" value="GBF08637.1"/>
    <property type="molecule type" value="Genomic_DNA"/>
</dbReference>
<dbReference type="AlphaFoldDB" id="A0A401H876"/>
<proteinExistence type="predicted"/>
<sequence>MVALTESLEELRIKELLMLITIKKTGINRVGKLYDSVFLDDEEIDSLLESLAKKGYIKLNRDKIELSEKGEKAVAAGDELVDKIVMEAVDYGKNVEEVFGFTPVLPYILNQYEIDVGVAFHVFMEWFERFYGNGDTSNEELEKLIREFEEEY</sequence>
<evidence type="ECO:0000313" key="2">
    <source>
        <dbReference type="Proteomes" id="UP000291213"/>
    </source>
</evidence>
<comment type="caution">
    <text evidence="1">The sequence shown here is derived from an EMBL/GenBank/DDBJ whole genome shotgun (WGS) entry which is preliminary data.</text>
</comment>
<reference evidence="1 2" key="1">
    <citation type="submission" date="2017-02" db="EMBL/GenBank/DDBJ databases">
        <title>isolation and characterization of a novel temperate virus Aeropyrum globular virus 1 infecting hyperthermophilic archaeon Aeropyrum.</title>
        <authorList>
            <person name="Yumiya M."/>
            <person name="Yoshida T."/>
            <person name="Sako Y."/>
        </authorList>
    </citation>
    <scope>NUCLEOTIDE SEQUENCE [LARGE SCALE GENOMIC DNA]</scope>
    <source>
        <strain evidence="1 2">YK1-12-2013</strain>
    </source>
</reference>
<name>A0A401H876_AERPX</name>